<keyword evidence="13" id="KW-1185">Reference proteome</keyword>
<keyword evidence="8" id="KW-0443">Lipid metabolism</keyword>
<keyword evidence="5" id="KW-0964">Secreted</keyword>
<dbReference type="PANTHER" id="PTHR18896:SF76">
    <property type="entry name" value="PHOSPHOLIPASE"/>
    <property type="match status" value="1"/>
</dbReference>
<dbReference type="Pfam" id="PF13091">
    <property type="entry name" value="PLDc_2"/>
    <property type="match status" value="1"/>
</dbReference>
<keyword evidence="6" id="KW-0677">Repeat</keyword>
<feature type="domain" description="PLD phosphodiesterase" evidence="11">
    <location>
        <begin position="365"/>
        <end position="392"/>
    </location>
</feature>
<evidence type="ECO:0000259" key="11">
    <source>
        <dbReference type="PROSITE" id="PS50035"/>
    </source>
</evidence>
<feature type="compositionally biased region" description="Basic and acidic residues" evidence="10">
    <location>
        <begin position="8"/>
        <end position="20"/>
    </location>
</feature>
<evidence type="ECO:0000256" key="2">
    <source>
        <dbReference type="ARBA" id="ARBA00003145"/>
    </source>
</evidence>
<evidence type="ECO:0000313" key="13">
    <source>
        <dbReference type="Proteomes" id="UP000444185"/>
    </source>
</evidence>
<dbReference type="GO" id="GO:0009395">
    <property type="term" value="P:phospholipid catabolic process"/>
    <property type="evidence" value="ECO:0007669"/>
    <property type="project" value="TreeGrafter"/>
</dbReference>
<evidence type="ECO:0000256" key="10">
    <source>
        <dbReference type="SAM" id="MobiDB-lite"/>
    </source>
</evidence>
<comment type="catalytic activity">
    <reaction evidence="1">
        <text>a 1,2-diacyl-sn-glycero-3-phosphocholine + H2O = a 1,2-diacyl-sn-glycero-3-phosphate + choline + H(+)</text>
        <dbReference type="Rhea" id="RHEA:14445"/>
        <dbReference type="ChEBI" id="CHEBI:15354"/>
        <dbReference type="ChEBI" id="CHEBI:15377"/>
        <dbReference type="ChEBI" id="CHEBI:15378"/>
        <dbReference type="ChEBI" id="CHEBI:57643"/>
        <dbReference type="ChEBI" id="CHEBI:58608"/>
        <dbReference type="EC" id="3.1.4.4"/>
    </reaction>
</comment>
<gene>
    <name evidence="12" type="ORF">GRI42_05650</name>
</gene>
<comment type="function">
    <text evidence="2">Could be a virulence factor.</text>
</comment>
<evidence type="ECO:0000256" key="7">
    <source>
        <dbReference type="ARBA" id="ARBA00022801"/>
    </source>
</evidence>
<evidence type="ECO:0000256" key="6">
    <source>
        <dbReference type="ARBA" id="ARBA00022737"/>
    </source>
</evidence>
<dbReference type="CDD" id="cd09140">
    <property type="entry name" value="PLDc_vPLD1_2_like_bac_1"/>
    <property type="match status" value="1"/>
</dbReference>
<dbReference type="PANTHER" id="PTHR18896">
    <property type="entry name" value="PHOSPHOLIPASE D"/>
    <property type="match status" value="1"/>
</dbReference>
<comment type="subcellular location">
    <subcellularLocation>
        <location evidence="3">Secreted</location>
    </subcellularLocation>
</comment>
<dbReference type="RefSeq" id="WP_160607357.1">
    <property type="nucleotide sequence ID" value="NZ_WTYF01000004.1"/>
</dbReference>
<dbReference type="PROSITE" id="PS50035">
    <property type="entry name" value="PLD"/>
    <property type="match status" value="2"/>
</dbReference>
<dbReference type="CDD" id="cd09143">
    <property type="entry name" value="PLDc_vPLD1_2_like_bac_2"/>
    <property type="match status" value="1"/>
</dbReference>
<dbReference type="Proteomes" id="UP000444185">
    <property type="component" value="Unassembled WGS sequence"/>
</dbReference>
<feature type="region of interest" description="Disordered" evidence="10">
    <location>
        <begin position="1"/>
        <end position="20"/>
    </location>
</feature>
<sequence length="519" mass="59990">MAKGVGDNTDKPVDPQRVSRLDDGVEPGVWRYEKVERARVIIDAADYFAAMQEAMLNAQHRIFLIGWDFDTRIHLTDGRRWWQRPYRREYPARLGGFFSWLVRQRPTLEIRILKWSFGIFKFVVRGSMWWDLVRWARHRRIDFKFDSAHPTGCSHHQKIAILDNRLAVCGGIDMTVKRWDTRDHAEDNPHRKTPRGQAYEPWHDATMMMEGPISDALSELGLDRWERAGGKPLLPIKARTDSLWPKELEPTFENVEVGIARTRAAYRDWDAVKEIEALFVQHVKRAKKFIYAESQYFASRKVAEAILDRMQEDDPPEVVIVHPANADGWLEQQAMDHARAELVRCIEEVDDNHRFSIWMPYSGETPIYVHAKMMIVDDEIFRIGSANLNNRSMGLDSECDVFVDAARKGNEHAVDAIRAIRHSLLAEHCGVEESEMPDLLARYGSMAGMIDHTVSEGGRNLKRYHPPELTEAEKKVAHSGLLDPEDPDDMFEPFAKGGLFRKGTRLERVRTRIRGKWGK</sequence>
<dbReference type="SMART" id="SM00155">
    <property type="entry name" value="PLDc"/>
    <property type="match status" value="2"/>
</dbReference>
<dbReference type="SUPFAM" id="SSF56024">
    <property type="entry name" value="Phospholipase D/nuclease"/>
    <property type="match status" value="2"/>
</dbReference>
<reference evidence="12 13" key="1">
    <citation type="submission" date="2019-12" db="EMBL/GenBank/DDBJ databases">
        <title>Genomic-based taxomic classification of the family Erythrobacteraceae.</title>
        <authorList>
            <person name="Xu L."/>
        </authorList>
    </citation>
    <scope>NUCLEOTIDE SEQUENCE [LARGE SCALE GENOMIC DNA]</scope>
    <source>
        <strain evidence="12 13">DSM 16225</strain>
    </source>
</reference>
<keyword evidence="7" id="KW-0378">Hydrolase</keyword>
<name>A0A844XZN5_9SPHN</name>
<evidence type="ECO:0000256" key="3">
    <source>
        <dbReference type="ARBA" id="ARBA00004613"/>
    </source>
</evidence>
<evidence type="ECO:0000256" key="4">
    <source>
        <dbReference type="ARBA" id="ARBA00018392"/>
    </source>
</evidence>
<proteinExistence type="predicted"/>
<evidence type="ECO:0000256" key="9">
    <source>
        <dbReference type="ARBA" id="ARBA00029594"/>
    </source>
</evidence>
<protein>
    <recommendedName>
        <fullName evidence="4">Phospholipase D</fullName>
    </recommendedName>
    <alternativeName>
        <fullName evidence="9">Choline phosphatase</fullName>
    </alternativeName>
</protein>
<feature type="domain" description="PLD phosphodiesterase" evidence="11">
    <location>
        <begin position="151"/>
        <end position="178"/>
    </location>
</feature>
<comment type="caution">
    <text evidence="12">The sequence shown here is derived from an EMBL/GenBank/DDBJ whole genome shotgun (WGS) entry which is preliminary data.</text>
</comment>
<dbReference type="EMBL" id="WTYF01000004">
    <property type="protein sequence ID" value="MXO50789.1"/>
    <property type="molecule type" value="Genomic_DNA"/>
</dbReference>
<dbReference type="InterPro" id="IPR001736">
    <property type="entry name" value="PLipase_D/transphosphatidylase"/>
</dbReference>
<evidence type="ECO:0000256" key="1">
    <source>
        <dbReference type="ARBA" id="ARBA00000798"/>
    </source>
</evidence>
<dbReference type="GO" id="GO:0005576">
    <property type="term" value="C:extracellular region"/>
    <property type="evidence" value="ECO:0007669"/>
    <property type="project" value="UniProtKB-SubCell"/>
</dbReference>
<dbReference type="InterPro" id="IPR015679">
    <property type="entry name" value="PLipase_D_fam"/>
</dbReference>
<dbReference type="GO" id="GO:0004630">
    <property type="term" value="F:phospholipase D activity"/>
    <property type="evidence" value="ECO:0007669"/>
    <property type="project" value="UniProtKB-EC"/>
</dbReference>
<dbReference type="OrthoDB" id="8828485at2"/>
<evidence type="ECO:0000313" key="12">
    <source>
        <dbReference type="EMBL" id="MXO50789.1"/>
    </source>
</evidence>
<evidence type="ECO:0000256" key="8">
    <source>
        <dbReference type="ARBA" id="ARBA00023098"/>
    </source>
</evidence>
<organism evidence="12 13">
    <name type="scientific">Qipengyuania gaetbuli</name>
    <dbReference type="NCBI Taxonomy" id="266952"/>
    <lineage>
        <taxon>Bacteria</taxon>
        <taxon>Pseudomonadati</taxon>
        <taxon>Pseudomonadota</taxon>
        <taxon>Alphaproteobacteria</taxon>
        <taxon>Sphingomonadales</taxon>
        <taxon>Erythrobacteraceae</taxon>
        <taxon>Qipengyuania</taxon>
    </lineage>
</organism>
<dbReference type="AlphaFoldDB" id="A0A844XZN5"/>
<evidence type="ECO:0000256" key="5">
    <source>
        <dbReference type="ARBA" id="ARBA00022525"/>
    </source>
</evidence>
<accession>A0A844XZN5</accession>
<dbReference type="InterPro" id="IPR025202">
    <property type="entry name" value="PLD-like_dom"/>
</dbReference>
<dbReference type="Gene3D" id="3.30.870.10">
    <property type="entry name" value="Endonuclease Chain A"/>
    <property type="match status" value="2"/>
</dbReference>